<dbReference type="EMBL" id="LNYO01000008">
    <property type="protein sequence ID" value="KTD38510.1"/>
    <property type="molecule type" value="Genomic_DNA"/>
</dbReference>
<reference evidence="7 8" key="1">
    <citation type="submission" date="2015-11" db="EMBL/GenBank/DDBJ databases">
        <title>Genomic analysis of 38 Legionella species identifies large and diverse effector repertoires.</title>
        <authorList>
            <person name="Burstein D."/>
            <person name="Amaro F."/>
            <person name="Zusman T."/>
            <person name="Lifshitz Z."/>
            <person name="Cohen O."/>
            <person name="Gilbert J.A."/>
            <person name="Pupko T."/>
            <person name="Shuman H.A."/>
            <person name="Segal G."/>
        </authorList>
    </citation>
    <scope>NUCLEOTIDE SEQUENCE [LARGE SCALE GENOMIC DNA]</scope>
    <source>
        <strain evidence="7 8">ATCC 49506</strain>
    </source>
</reference>
<dbReference type="PANTHER" id="PTHR21451:SF19">
    <property type="entry name" value="ACTIVATED IN BLOCKED UNFOLDED PROTEIN RESPONSE"/>
    <property type="match status" value="1"/>
</dbReference>
<dbReference type="PATRIC" id="fig|45070.6.peg.614"/>
<dbReference type="SUPFAM" id="SSF53335">
    <property type="entry name" value="S-adenosyl-L-methionine-dependent methyltransferases"/>
    <property type="match status" value="1"/>
</dbReference>
<organism evidence="7 8">
    <name type="scientific">Legionella nautarum</name>
    <dbReference type="NCBI Taxonomy" id="45070"/>
    <lineage>
        <taxon>Bacteria</taxon>
        <taxon>Pseudomonadati</taxon>
        <taxon>Pseudomonadota</taxon>
        <taxon>Gammaproteobacteria</taxon>
        <taxon>Legionellales</taxon>
        <taxon>Legionellaceae</taxon>
        <taxon>Legionella</taxon>
    </lineage>
</organism>
<name>A0A0W0X1P1_9GAMM</name>
<dbReference type="InterPro" id="IPR025789">
    <property type="entry name" value="DOT1_dom"/>
</dbReference>
<dbReference type="STRING" id="45070.Lnau_0579"/>
<dbReference type="InterPro" id="IPR029063">
    <property type="entry name" value="SAM-dependent_MTases_sf"/>
</dbReference>
<protein>
    <recommendedName>
        <fullName evidence="2">Histone-lysine N-methyltransferase, H3 lysine-79 specific</fullName>
        <ecNumber evidence="1">2.1.1.360</ecNumber>
    </recommendedName>
    <alternativeName>
        <fullName evidence="4">Histone H3-K79 methyltransferase</fullName>
    </alternativeName>
</protein>
<dbReference type="InterPro" id="IPR030445">
    <property type="entry name" value="H3-K79_meTrfase"/>
</dbReference>
<dbReference type="EC" id="2.1.1.360" evidence="1"/>
<dbReference type="Gene3D" id="3.40.50.150">
    <property type="entry name" value="Vaccinia Virus protein VP39"/>
    <property type="match status" value="1"/>
</dbReference>
<evidence type="ECO:0000313" key="8">
    <source>
        <dbReference type="Proteomes" id="UP000054725"/>
    </source>
</evidence>
<evidence type="ECO:0000256" key="2">
    <source>
        <dbReference type="ARBA" id="ARBA00020987"/>
    </source>
</evidence>
<keyword evidence="7" id="KW-0489">Methyltransferase</keyword>
<evidence type="ECO:0000256" key="1">
    <source>
        <dbReference type="ARBA" id="ARBA00012190"/>
    </source>
</evidence>
<dbReference type="GO" id="GO:0032259">
    <property type="term" value="P:methylation"/>
    <property type="evidence" value="ECO:0007669"/>
    <property type="project" value="UniProtKB-KW"/>
</dbReference>
<evidence type="ECO:0000256" key="5">
    <source>
        <dbReference type="ARBA" id="ARBA00047770"/>
    </source>
</evidence>
<gene>
    <name evidence="7" type="ORF">Lnau_0579</name>
</gene>
<dbReference type="Proteomes" id="UP000054725">
    <property type="component" value="Unassembled WGS sequence"/>
</dbReference>
<evidence type="ECO:0000313" key="7">
    <source>
        <dbReference type="EMBL" id="KTD38510.1"/>
    </source>
</evidence>
<comment type="caution">
    <text evidence="7">The sequence shown here is derived from an EMBL/GenBank/DDBJ whole genome shotgun (WGS) entry which is preliminary data.</text>
</comment>
<keyword evidence="7" id="KW-0808">Transferase</keyword>
<dbReference type="PANTHER" id="PTHR21451">
    <property type="entry name" value="HISTONE H3 METHYLTRANSFERASE"/>
    <property type="match status" value="1"/>
</dbReference>
<dbReference type="AlphaFoldDB" id="A0A0W0X1P1"/>
<comment type="catalytic activity">
    <reaction evidence="5">
        <text>L-lysyl(79)-[histone H3] + 3 S-adenosyl-L-methionine = N(6),N(6),N(6)-trimethyl-L-lysyl(79)-[histone H3] + 3 S-adenosyl-L-homocysteine + 3 H(+)</text>
        <dbReference type="Rhea" id="RHEA:60328"/>
        <dbReference type="Rhea" id="RHEA-COMP:15549"/>
        <dbReference type="Rhea" id="RHEA-COMP:15552"/>
        <dbReference type="ChEBI" id="CHEBI:15378"/>
        <dbReference type="ChEBI" id="CHEBI:29969"/>
        <dbReference type="ChEBI" id="CHEBI:57856"/>
        <dbReference type="ChEBI" id="CHEBI:59789"/>
        <dbReference type="ChEBI" id="CHEBI:61961"/>
        <dbReference type="EC" id="2.1.1.360"/>
    </reaction>
</comment>
<evidence type="ECO:0000256" key="3">
    <source>
        <dbReference type="ARBA" id="ARBA00022853"/>
    </source>
</evidence>
<dbReference type="Pfam" id="PF08123">
    <property type="entry name" value="DOT1"/>
    <property type="match status" value="1"/>
</dbReference>
<dbReference type="GO" id="GO:0140956">
    <property type="term" value="F:histone H3K79 trimethyltransferase activity"/>
    <property type="evidence" value="ECO:0007669"/>
    <property type="project" value="UniProtKB-EC"/>
</dbReference>
<keyword evidence="3" id="KW-0156">Chromatin regulator</keyword>
<dbReference type="OrthoDB" id="5642812at2"/>
<evidence type="ECO:0000259" key="6">
    <source>
        <dbReference type="PROSITE" id="PS51569"/>
    </source>
</evidence>
<dbReference type="GO" id="GO:0051726">
    <property type="term" value="P:regulation of cell cycle"/>
    <property type="evidence" value="ECO:0007669"/>
    <property type="project" value="InterPro"/>
</dbReference>
<proteinExistence type="predicted"/>
<sequence length="229" mass="25886">MWLVLLFLIICSFILVLYSKRQPRRLKRWKNSLALAKHFAVFQQLYADVDGFSLSKAARIDGDAFEYVYGEIEFEPFIALLSLGNPNSSTVFYDLGSGTGKAVLACAMVFKVQKSCGIELFSSLHQTAELQQRRLKKLPDYFEEAKHIEFKKADILQTRFDDASLIFINATGFFGDSWLAISKCIEQIKPGALVISTSKSLSSELFICLRVTQVAMSWGIVNAFIQQRL</sequence>
<keyword evidence="8" id="KW-1185">Reference proteome</keyword>
<evidence type="ECO:0000256" key="4">
    <source>
        <dbReference type="ARBA" id="ARBA00029821"/>
    </source>
</evidence>
<feature type="domain" description="DOT1" evidence="6">
    <location>
        <begin position="1"/>
        <end position="229"/>
    </location>
</feature>
<accession>A0A0W0X1P1</accession>
<dbReference type="PROSITE" id="PS51569">
    <property type="entry name" value="DOT1"/>
    <property type="match status" value="1"/>
</dbReference>
<dbReference type="RefSeq" id="WP_058503653.1">
    <property type="nucleotide sequence ID" value="NZ_CAAAIF010000023.1"/>
</dbReference>